<dbReference type="GO" id="GO:0006777">
    <property type="term" value="P:Mo-molybdopterin cofactor biosynthetic process"/>
    <property type="evidence" value="ECO:0007669"/>
    <property type="project" value="UniProtKB-UniRule"/>
</dbReference>
<dbReference type="InterPro" id="IPR036522">
    <property type="entry name" value="MoaC_sf"/>
</dbReference>
<evidence type="ECO:0000256" key="7">
    <source>
        <dbReference type="HAMAP-Rule" id="MF_01224"/>
    </source>
</evidence>
<evidence type="ECO:0000259" key="8">
    <source>
        <dbReference type="Pfam" id="PF01967"/>
    </source>
</evidence>
<evidence type="ECO:0000256" key="2">
    <source>
        <dbReference type="ARBA" id="ARBA00005046"/>
    </source>
</evidence>
<reference evidence="9 10" key="1">
    <citation type="journal article" date="2018" name="Int. J. Syst. Evol. Microbiol.">
        <title>Mesosutterella multiformis gen. nov., sp. nov., a member of the family Sutterellaceae and Sutterella megalosphaeroides sp. nov., isolated from human faeces.</title>
        <authorList>
            <person name="Sakamoto M."/>
            <person name="Ikeyama N."/>
            <person name="Kunihiro T."/>
            <person name="Iino T."/>
            <person name="Yuki M."/>
            <person name="Ohkuma M."/>
        </authorList>
    </citation>
    <scope>NUCLEOTIDE SEQUENCE [LARGE SCALE GENOMIC DNA]</scope>
    <source>
        <strain evidence="9 10">4NBBH2</strain>
    </source>
</reference>
<dbReference type="AlphaFoldDB" id="A0A388SAN7"/>
<keyword evidence="10" id="KW-1185">Reference proteome</keyword>
<comment type="caution">
    <text evidence="9">The sequence shown here is derived from an EMBL/GenBank/DDBJ whole genome shotgun (WGS) entry which is preliminary data.</text>
</comment>
<name>A0A388SAN7_9BURK</name>
<feature type="active site" evidence="7">
    <location>
        <position position="131"/>
    </location>
</feature>
<comment type="subunit">
    <text evidence="7">Homohexamer; trimer of dimers.</text>
</comment>
<keyword evidence="5 7" id="KW-0456">Lyase</keyword>
<dbReference type="EMBL" id="BGZJ01000001">
    <property type="protein sequence ID" value="GBO93382.1"/>
    <property type="molecule type" value="Genomic_DNA"/>
</dbReference>
<proteinExistence type="inferred from homology"/>
<comment type="catalytic activity">
    <reaction evidence="1 7">
        <text>(8S)-3',8-cyclo-7,8-dihydroguanosine 5'-triphosphate = cyclic pyranopterin phosphate + diphosphate</text>
        <dbReference type="Rhea" id="RHEA:49580"/>
        <dbReference type="ChEBI" id="CHEBI:33019"/>
        <dbReference type="ChEBI" id="CHEBI:59648"/>
        <dbReference type="ChEBI" id="CHEBI:131766"/>
        <dbReference type="EC" id="4.6.1.17"/>
    </reaction>
</comment>
<protein>
    <recommendedName>
        <fullName evidence="3 7">Cyclic pyranopterin monophosphate synthase</fullName>
        <ecNumber evidence="3 7">4.6.1.17</ecNumber>
    </recommendedName>
    <alternativeName>
        <fullName evidence="7">Molybdenum cofactor biosynthesis protein C</fullName>
    </alternativeName>
</protein>
<feature type="binding site" evidence="7">
    <location>
        <begin position="78"/>
        <end position="80"/>
    </location>
    <ligand>
        <name>substrate</name>
    </ligand>
</feature>
<keyword evidence="4 7" id="KW-0501">Molybdenum cofactor biosynthesis</keyword>
<dbReference type="SUPFAM" id="SSF55040">
    <property type="entry name" value="Molybdenum cofactor biosynthesis protein C, MoaC"/>
    <property type="match status" value="1"/>
</dbReference>
<comment type="pathway">
    <text evidence="2 7">Cofactor biosynthesis; molybdopterin biosynthesis.</text>
</comment>
<comment type="function">
    <text evidence="6 7">Catalyzes the conversion of (8S)-3',8-cyclo-7,8-dihydroguanosine 5'-triphosphate to cyclic pyranopterin monophosphate (cPMP).</text>
</comment>
<accession>A0A401LJW8</accession>
<dbReference type="InterPro" id="IPR002820">
    <property type="entry name" value="Mopterin_CF_biosynth-C_dom"/>
</dbReference>
<evidence type="ECO:0000256" key="4">
    <source>
        <dbReference type="ARBA" id="ARBA00023150"/>
    </source>
</evidence>
<accession>A0A388SAN7</accession>
<evidence type="ECO:0000313" key="10">
    <source>
        <dbReference type="Proteomes" id="UP000266091"/>
    </source>
</evidence>
<dbReference type="Pfam" id="PF01967">
    <property type="entry name" value="MoaC"/>
    <property type="match status" value="1"/>
</dbReference>
<dbReference type="NCBIfam" id="TIGR00581">
    <property type="entry name" value="moaC"/>
    <property type="match status" value="1"/>
</dbReference>
<evidence type="ECO:0000256" key="3">
    <source>
        <dbReference type="ARBA" id="ARBA00012575"/>
    </source>
</evidence>
<evidence type="ECO:0000313" key="9">
    <source>
        <dbReference type="EMBL" id="GBO93382.1"/>
    </source>
</evidence>
<evidence type="ECO:0000256" key="6">
    <source>
        <dbReference type="ARBA" id="ARBA00055087"/>
    </source>
</evidence>
<dbReference type="RefSeq" id="WP_022442863.1">
    <property type="nucleotide sequence ID" value="NZ_BGZJ01000001.1"/>
</dbReference>
<dbReference type="InterPro" id="IPR050105">
    <property type="entry name" value="MoCo_biosynth_MoaA/MoaC"/>
</dbReference>
<feature type="domain" description="Molybdopterin cofactor biosynthesis C (MoaC)" evidence="8">
    <location>
        <begin position="18"/>
        <end position="153"/>
    </location>
</feature>
<evidence type="ECO:0000256" key="5">
    <source>
        <dbReference type="ARBA" id="ARBA00023239"/>
    </source>
</evidence>
<dbReference type="PANTHER" id="PTHR22960">
    <property type="entry name" value="MOLYBDOPTERIN COFACTOR SYNTHESIS PROTEIN A"/>
    <property type="match status" value="1"/>
</dbReference>
<dbReference type="Proteomes" id="UP000266091">
    <property type="component" value="Unassembled WGS sequence"/>
</dbReference>
<dbReference type="InterPro" id="IPR023045">
    <property type="entry name" value="MoaC"/>
</dbReference>
<dbReference type="CDD" id="cd01420">
    <property type="entry name" value="MoaC_PE"/>
    <property type="match status" value="1"/>
</dbReference>
<dbReference type="OrthoDB" id="9794429at2"/>
<gene>
    <name evidence="7 9" type="primary">moaC</name>
    <name evidence="9" type="ORF">MESMUL_07360</name>
</gene>
<evidence type="ECO:0000256" key="1">
    <source>
        <dbReference type="ARBA" id="ARBA00001637"/>
    </source>
</evidence>
<dbReference type="EC" id="4.6.1.17" evidence="3 7"/>
<dbReference type="HAMAP" id="MF_01224_B">
    <property type="entry name" value="MoaC_B"/>
    <property type="match status" value="1"/>
</dbReference>
<sequence>MTENGGLTHFDSQGQAHMVDVGEKSITHRSATAQGVIRMQPETFQVIASGSAKKGDVIGIARIAAIMASKKTSELVPLCHPLPLTHVSAEFDLHPEASSIVCRVTCETYGKTGVEMEALTAVEVGLLTIYDMCKAIDRGMVLSDIRLLDKAGGKSGHWVSDSPAPQLDK</sequence>
<comment type="similarity">
    <text evidence="7">Belongs to the MoaC family.</text>
</comment>
<dbReference type="Gene3D" id="3.30.70.640">
    <property type="entry name" value="Molybdopterin cofactor biosynthesis C (MoaC) domain"/>
    <property type="match status" value="1"/>
</dbReference>
<dbReference type="UniPathway" id="UPA00344"/>
<dbReference type="NCBIfam" id="NF006870">
    <property type="entry name" value="PRK09364.1"/>
    <property type="match status" value="1"/>
</dbReference>
<dbReference type="InterPro" id="IPR047594">
    <property type="entry name" value="MoaC_bact/euk"/>
</dbReference>
<dbReference type="GO" id="GO:0061799">
    <property type="term" value="F:cyclic pyranopterin monophosphate synthase activity"/>
    <property type="evidence" value="ECO:0007669"/>
    <property type="project" value="UniProtKB-UniRule"/>
</dbReference>
<feature type="binding site" evidence="7">
    <location>
        <begin position="116"/>
        <end position="117"/>
    </location>
    <ligand>
        <name>substrate</name>
    </ligand>
</feature>
<organism evidence="9 10">
    <name type="scientific">Mesosutterella multiformis</name>
    <dbReference type="NCBI Taxonomy" id="2259133"/>
    <lineage>
        <taxon>Bacteria</taxon>
        <taxon>Pseudomonadati</taxon>
        <taxon>Pseudomonadota</taxon>
        <taxon>Betaproteobacteria</taxon>
        <taxon>Burkholderiales</taxon>
        <taxon>Sutterellaceae</taxon>
        <taxon>Mesosutterella</taxon>
    </lineage>
</organism>